<dbReference type="PANTHER" id="PTHR46268:SF27">
    <property type="entry name" value="UNIVERSAL STRESS PROTEIN RV2623"/>
    <property type="match status" value="1"/>
</dbReference>
<evidence type="ECO:0000256" key="3">
    <source>
        <dbReference type="ARBA" id="ARBA00022840"/>
    </source>
</evidence>
<dbReference type="EMBL" id="VDUY01000001">
    <property type="protein sequence ID" value="TXL68145.1"/>
    <property type="molecule type" value="Genomic_DNA"/>
</dbReference>
<dbReference type="PANTHER" id="PTHR46268">
    <property type="entry name" value="STRESS RESPONSE PROTEIN NHAX"/>
    <property type="match status" value="1"/>
</dbReference>
<evidence type="ECO:0000256" key="2">
    <source>
        <dbReference type="ARBA" id="ARBA00022741"/>
    </source>
</evidence>
<evidence type="ECO:0000256" key="1">
    <source>
        <dbReference type="ARBA" id="ARBA00008791"/>
    </source>
</evidence>
<proteinExistence type="inferred from homology"/>
<gene>
    <name evidence="5" type="ORF">FHP08_00075</name>
</gene>
<evidence type="ECO:0000313" key="6">
    <source>
        <dbReference type="Proteomes" id="UP000321548"/>
    </source>
</evidence>
<comment type="caution">
    <text evidence="5">The sequence shown here is derived from an EMBL/GenBank/DDBJ whole genome shotgun (WGS) entry which is preliminary data.</text>
</comment>
<comment type="similarity">
    <text evidence="1">Belongs to the universal stress protein A family.</text>
</comment>
<reference evidence="5 6" key="1">
    <citation type="submission" date="2019-06" db="EMBL/GenBank/DDBJ databases">
        <title>Quisquiliibacterium sp. nov., isolated from a maize field.</title>
        <authorList>
            <person name="Lin S.-Y."/>
            <person name="Tsai C.-F."/>
            <person name="Young C.-C."/>
        </authorList>
    </citation>
    <scope>NUCLEOTIDE SEQUENCE [LARGE SCALE GENOMIC DNA]</scope>
    <source>
        <strain evidence="5 6">CC-CFT501</strain>
    </source>
</reference>
<dbReference type="Gene3D" id="3.40.50.620">
    <property type="entry name" value="HUPs"/>
    <property type="match status" value="2"/>
</dbReference>
<dbReference type="InterPro" id="IPR014729">
    <property type="entry name" value="Rossmann-like_a/b/a_fold"/>
</dbReference>
<dbReference type="PRINTS" id="PR01438">
    <property type="entry name" value="UNVRSLSTRESS"/>
</dbReference>
<feature type="domain" description="UspA" evidence="4">
    <location>
        <begin position="136"/>
        <end position="264"/>
    </location>
</feature>
<keyword evidence="6" id="KW-1185">Reference proteome</keyword>
<dbReference type="SUPFAM" id="SSF52402">
    <property type="entry name" value="Adenine nucleotide alpha hydrolases-like"/>
    <property type="match status" value="2"/>
</dbReference>
<dbReference type="GO" id="GO:0005524">
    <property type="term" value="F:ATP binding"/>
    <property type="evidence" value="ECO:0007669"/>
    <property type="project" value="UniProtKB-KW"/>
</dbReference>
<dbReference type="InterPro" id="IPR006015">
    <property type="entry name" value="Universal_stress_UspA"/>
</dbReference>
<name>A0A5C8P4I8_9BURK</name>
<feature type="domain" description="UspA" evidence="4">
    <location>
        <begin position="1"/>
        <end position="122"/>
    </location>
</feature>
<dbReference type="Proteomes" id="UP000321548">
    <property type="component" value="Unassembled WGS sequence"/>
</dbReference>
<organism evidence="5 6">
    <name type="scientific">Zeimonas arvi</name>
    <dbReference type="NCBI Taxonomy" id="2498847"/>
    <lineage>
        <taxon>Bacteria</taxon>
        <taxon>Pseudomonadati</taxon>
        <taxon>Pseudomonadota</taxon>
        <taxon>Betaproteobacteria</taxon>
        <taxon>Burkholderiales</taxon>
        <taxon>Burkholderiaceae</taxon>
        <taxon>Zeimonas</taxon>
    </lineage>
</organism>
<dbReference type="CDD" id="cd00293">
    <property type="entry name" value="USP-like"/>
    <property type="match status" value="2"/>
</dbReference>
<keyword evidence="3" id="KW-0067">ATP-binding</keyword>
<dbReference type="OrthoDB" id="8547832at2"/>
<sequence length="268" mass="27993">MYKRILVPVDGSEFAEQMIPHATAIARATGASVTLLRIVSDAADQADARDHVAKRAESVGAEGLCIVARGEAADAIRAEAERVPDTLVALSSHGRSGAAEAIFGSVALDVLRGSRAPILVFRPDSRTSAAPVPKIGRIVVPLDGSKESESIVPQAAEFAKWLGARIVVVSVLDPSPRLAPGIPAGDVQESSYVHGRATDIAQRYGVATGWEVLHGDPKEAIPQFVRSLGDAMLAMTTHGRSALRTVVAGSCTASCLREAGVPVLTRLP</sequence>
<keyword evidence="2" id="KW-0547">Nucleotide-binding</keyword>
<evidence type="ECO:0000313" key="5">
    <source>
        <dbReference type="EMBL" id="TXL68145.1"/>
    </source>
</evidence>
<accession>A0A5C8P4I8</accession>
<protein>
    <submittedName>
        <fullName evidence="5">Universal stress protein</fullName>
    </submittedName>
</protein>
<dbReference type="Pfam" id="PF00582">
    <property type="entry name" value="Usp"/>
    <property type="match status" value="2"/>
</dbReference>
<evidence type="ECO:0000259" key="4">
    <source>
        <dbReference type="Pfam" id="PF00582"/>
    </source>
</evidence>
<dbReference type="InterPro" id="IPR006016">
    <property type="entry name" value="UspA"/>
</dbReference>
<dbReference type="AlphaFoldDB" id="A0A5C8P4I8"/>
<dbReference type="RefSeq" id="WP_147702286.1">
    <property type="nucleotide sequence ID" value="NZ_VDUY01000001.1"/>
</dbReference>